<dbReference type="EMBL" id="CP001643">
    <property type="protein sequence ID" value="ACU84338.1"/>
    <property type="molecule type" value="Genomic_DNA"/>
</dbReference>
<dbReference type="HOGENOM" id="CLU_069356_12_5_11"/>
<dbReference type="PROSITE" id="PS50977">
    <property type="entry name" value="HTH_TETR_2"/>
    <property type="match status" value="1"/>
</dbReference>
<dbReference type="PANTHER" id="PTHR30055">
    <property type="entry name" value="HTH-TYPE TRANSCRIPTIONAL REGULATOR RUTR"/>
    <property type="match status" value="1"/>
</dbReference>
<dbReference type="KEGG" id="bfa:Bfae_04680"/>
<dbReference type="PRINTS" id="PR00455">
    <property type="entry name" value="HTHTETR"/>
</dbReference>
<keyword evidence="3" id="KW-0804">Transcription</keyword>
<dbReference type="Gene3D" id="1.10.357.10">
    <property type="entry name" value="Tetracycline Repressor, domain 2"/>
    <property type="match status" value="1"/>
</dbReference>
<dbReference type="GO" id="GO:0003700">
    <property type="term" value="F:DNA-binding transcription factor activity"/>
    <property type="evidence" value="ECO:0007669"/>
    <property type="project" value="TreeGrafter"/>
</dbReference>
<dbReference type="PATRIC" id="fig|446465.5.peg.462"/>
<evidence type="ECO:0000256" key="1">
    <source>
        <dbReference type="ARBA" id="ARBA00023015"/>
    </source>
</evidence>
<dbReference type="Gene3D" id="1.10.10.60">
    <property type="entry name" value="Homeodomain-like"/>
    <property type="match status" value="1"/>
</dbReference>
<organism evidence="6 7">
    <name type="scientific">Brachybacterium faecium (strain ATCC 43885 / DSM 4810 / JCM 11609 / LMG 19847 / NBRC 14762 / NCIMB 9860 / 6-10)</name>
    <dbReference type="NCBI Taxonomy" id="446465"/>
    <lineage>
        <taxon>Bacteria</taxon>
        <taxon>Bacillati</taxon>
        <taxon>Actinomycetota</taxon>
        <taxon>Actinomycetes</taxon>
        <taxon>Micrococcales</taxon>
        <taxon>Dermabacteraceae</taxon>
        <taxon>Brachybacterium</taxon>
    </lineage>
</organism>
<dbReference type="eggNOG" id="COG1309">
    <property type="taxonomic scope" value="Bacteria"/>
</dbReference>
<name>C7MHC9_BRAFD</name>
<keyword evidence="7" id="KW-1185">Reference proteome</keyword>
<dbReference type="PROSITE" id="PS01081">
    <property type="entry name" value="HTH_TETR_1"/>
    <property type="match status" value="1"/>
</dbReference>
<dbReference type="PANTHER" id="PTHR30055:SF234">
    <property type="entry name" value="HTH-TYPE TRANSCRIPTIONAL REGULATOR BETI"/>
    <property type="match status" value="1"/>
</dbReference>
<evidence type="ECO:0000313" key="7">
    <source>
        <dbReference type="Proteomes" id="UP000001919"/>
    </source>
</evidence>
<keyword evidence="1" id="KW-0805">Transcription regulation</keyword>
<dbReference type="InterPro" id="IPR023772">
    <property type="entry name" value="DNA-bd_HTH_TetR-type_CS"/>
</dbReference>
<dbReference type="SUPFAM" id="SSF48498">
    <property type="entry name" value="Tetracyclin repressor-like, C-terminal domain"/>
    <property type="match status" value="1"/>
</dbReference>
<dbReference type="OrthoDB" id="5242390at2"/>
<dbReference type="InterPro" id="IPR009057">
    <property type="entry name" value="Homeodomain-like_sf"/>
</dbReference>
<dbReference type="InterPro" id="IPR036271">
    <property type="entry name" value="Tet_transcr_reg_TetR-rel_C_sf"/>
</dbReference>
<dbReference type="Proteomes" id="UP000001919">
    <property type="component" value="Chromosome"/>
</dbReference>
<dbReference type="InterPro" id="IPR041490">
    <property type="entry name" value="KstR2_TetR_C"/>
</dbReference>
<evidence type="ECO:0000256" key="4">
    <source>
        <dbReference type="PROSITE-ProRule" id="PRU00335"/>
    </source>
</evidence>
<dbReference type="Pfam" id="PF00440">
    <property type="entry name" value="TetR_N"/>
    <property type="match status" value="1"/>
</dbReference>
<gene>
    <name evidence="6" type="ordered locus">Bfae_04680</name>
</gene>
<accession>C7MHC9</accession>
<evidence type="ECO:0000256" key="3">
    <source>
        <dbReference type="ARBA" id="ARBA00023163"/>
    </source>
</evidence>
<dbReference type="GO" id="GO:0000976">
    <property type="term" value="F:transcription cis-regulatory region binding"/>
    <property type="evidence" value="ECO:0007669"/>
    <property type="project" value="TreeGrafter"/>
</dbReference>
<dbReference type="SUPFAM" id="SSF46689">
    <property type="entry name" value="Homeodomain-like"/>
    <property type="match status" value="1"/>
</dbReference>
<feature type="domain" description="HTH tetR-type" evidence="5">
    <location>
        <begin position="20"/>
        <end position="80"/>
    </location>
</feature>
<dbReference type="InterPro" id="IPR050109">
    <property type="entry name" value="HTH-type_TetR-like_transc_reg"/>
</dbReference>
<evidence type="ECO:0000313" key="6">
    <source>
        <dbReference type="EMBL" id="ACU84338.1"/>
    </source>
</evidence>
<sequence length="225" mass="24818">MLRTAAGIAPEDAARAARSDARRAQILHAAVPLLERRGSHEVSMQSIAAEAGVSVGLIYRYFAGKQELVRAVTEGVLEEIGQLIAAALEPEEDPVRQIAGAFAAYCTVIRDNRQAVLLTYRESNLLDEEGRRVTKELEVRTVAPLRSAVDAAVAQGLLRPLDAEIYCYDLLTVAHSWALKHWYFSPRRSFEEFVRTQTALLLSTAIPPPHRARYADLLGGLADDR</sequence>
<feature type="DNA-binding region" description="H-T-H motif" evidence="4">
    <location>
        <begin position="43"/>
        <end position="62"/>
    </location>
</feature>
<evidence type="ECO:0000256" key="2">
    <source>
        <dbReference type="ARBA" id="ARBA00023125"/>
    </source>
</evidence>
<dbReference type="InterPro" id="IPR001647">
    <property type="entry name" value="HTH_TetR"/>
</dbReference>
<dbReference type="STRING" id="446465.Bfae_04680"/>
<reference evidence="6 7" key="1">
    <citation type="journal article" date="2009" name="Stand. Genomic Sci.">
        <title>Complete genome sequence of Brachybacterium faecium type strain (Schefferle 6-10).</title>
        <authorList>
            <person name="Lapidus A."/>
            <person name="Pukall R."/>
            <person name="Labuttii K."/>
            <person name="Copeland A."/>
            <person name="Del Rio T.G."/>
            <person name="Nolan M."/>
            <person name="Chen F."/>
            <person name="Lucas S."/>
            <person name="Tice H."/>
            <person name="Cheng J.F."/>
            <person name="Bruce D."/>
            <person name="Goodwin L."/>
            <person name="Pitluck S."/>
            <person name="Rohde M."/>
            <person name="Goker M."/>
            <person name="Pati A."/>
            <person name="Ivanova N."/>
            <person name="Mavrommatis K."/>
            <person name="Chen A."/>
            <person name="Palaniappan K."/>
            <person name="D'haeseleer P."/>
            <person name="Chain P."/>
            <person name="Bristow J."/>
            <person name="Eisen J.A."/>
            <person name="Markowitz V."/>
            <person name="Hugenholtz P."/>
            <person name="Kyrpides N.C."/>
            <person name="Klenk H.P."/>
        </authorList>
    </citation>
    <scope>NUCLEOTIDE SEQUENCE [LARGE SCALE GENOMIC DNA]</scope>
    <source>
        <strain evidence="7">ATCC 43885 / DSM 4810 / JCM 11609 / LMG 19847 / NBRC 14762 / NCIMB 9860 / 6-10</strain>
    </source>
</reference>
<dbReference type="Pfam" id="PF17932">
    <property type="entry name" value="TetR_C_24"/>
    <property type="match status" value="1"/>
</dbReference>
<keyword evidence="2 4" id="KW-0238">DNA-binding</keyword>
<dbReference type="AlphaFoldDB" id="C7MHC9"/>
<evidence type="ECO:0000259" key="5">
    <source>
        <dbReference type="PROSITE" id="PS50977"/>
    </source>
</evidence>
<protein>
    <submittedName>
        <fullName evidence="6">Transcriptional regulator</fullName>
    </submittedName>
</protein>
<proteinExistence type="predicted"/>